<evidence type="ECO:0000256" key="4">
    <source>
        <dbReference type="ARBA" id="ARBA00022692"/>
    </source>
</evidence>
<keyword evidence="4 7" id="KW-0812">Transmembrane</keyword>
<dbReference type="InterPro" id="IPR051717">
    <property type="entry name" value="MFS_MFSD6"/>
</dbReference>
<dbReference type="PANTHER" id="PTHR16172">
    <property type="entry name" value="MAJOR FACILITATOR SUPERFAMILY DOMAIN-CONTAINING PROTEIN 6-LIKE"/>
    <property type="match status" value="1"/>
</dbReference>
<feature type="transmembrane region" description="Helical" evidence="7">
    <location>
        <begin position="327"/>
        <end position="350"/>
    </location>
</feature>
<feature type="transmembrane region" description="Helical" evidence="7">
    <location>
        <begin position="356"/>
        <end position="376"/>
    </location>
</feature>
<dbReference type="SUPFAM" id="SSF103473">
    <property type="entry name" value="MFS general substrate transporter"/>
    <property type="match status" value="1"/>
</dbReference>
<evidence type="ECO:0000313" key="9">
    <source>
        <dbReference type="EMBL" id="QNO13978.1"/>
    </source>
</evidence>
<proteinExistence type="inferred from homology"/>
<dbReference type="Pfam" id="PF12832">
    <property type="entry name" value="MFS_1_like"/>
    <property type="match status" value="1"/>
</dbReference>
<name>A0A7G9W5L6_ALKCA</name>
<feature type="domain" description="Major facilitator superfamily (MFS) profile" evidence="8">
    <location>
        <begin position="1"/>
        <end position="381"/>
    </location>
</feature>
<keyword evidence="5 7" id="KW-1133">Transmembrane helix</keyword>
<dbReference type="AlphaFoldDB" id="A0A7G9W5L6"/>
<gene>
    <name evidence="9" type="ORF">HYG86_03920</name>
</gene>
<evidence type="ECO:0000259" key="8">
    <source>
        <dbReference type="PROSITE" id="PS50850"/>
    </source>
</evidence>
<evidence type="ECO:0000256" key="5">
    <source>
        <dbReference type="ARBA" id="ARBA00022989"/>
    </source>
</evidence>
<feature type="transmembrane region" description="Helical" evidence="7">
    <location>
        <begin position="38"/>
        <end position="60"/>
    </location>
</feature>
<dbReference type="GO" id="GO:0005886">
    <property type="term" value="C:plasma membrane"/>
    <property type="evidence" value="ECO:0007669"/>
    <property type="project" value="UniProtKB-SubCell"/>
</dbReference>
<dbReference type="PROSITE" id="PS50850">
    <property type="entry name" value="MFS"/>
    <property type="match status" value="1"/>
</dbReference>
<accession>A0A7G9W5L6</accession>
<dbReference type="RefSeq" id="WP_213167640.1">
    <property type="nucleotide sequence ID" value="NZ_CP058559.1"/>
</dbReference>
<keyword evidence="6 7" id="KW-0472">Membrane</keyword>
<sequence length="399" mass="44833">MRDNKLPIKLSFIYIALYAAIASFIPYLTPYLQQRGLSYTQIGVAFAVNSIVAVLSQPIWGFLTDKFFNKRLTLIIIVLACSIVIFNFIFAQSFVYIMLSIIITIWFQSSIFPISDAYTYEIINQHREIQYGRIRLMGSFGYAMGALFVGYLIKIYGINSSYYVYSILMILGAYLVYTIDFKPTAEVRRASLNDFLELVKDKKFSIFMLSIVIVNIAMGMNGTYIYILIEKTGGDVSNLGILWFTVAISELPTLFFGHKLLNKYGELNLFILGVGLFAVRMFLNSLLGSYQLVILVQFMQSITFAFYLIAALQYINNITSNEVKTSAMTFFAAMCGLGALIGNIGGGILLESISIFTVYKIASLVCLVSLIFILILKKDSSENKNLKVLNNTQNTADLD</sequence>
<dbReference type="GO" id="GO:0022857">
    <property type="term" value="F:transmembrane transporter activity"/>
    <property type="evidence" value="ECO:0007669"/>
    <property type="project" value="InterPro"/>
</dbReference>
<evidence type="ECO:0000256" key="2">
    <source>
        <dbReference type="ARBA" id="ARBA00005241"/>
    </source>
</evidence>
<dbReference type="Proteomes" id="UP000516160">
    <property type="component" value="Chromosome"/>
</dbReference>
<feature type="transmembrane region" description="Helical" evidence="7">
    <location>
        <begin position="72"/>
        <end position="90"/>
    </location>
</feature>
<dbReference type="PANTHER" id="PTHR16172:SF41">
    <property type="entry name" value="MAJOR FACILITATOR SUPERFAMILY DOMAIN-CONTAINING PROTEIN 6-LIKE"/>
    <property type="match status" value="1"/>
</dbReference>
<feature type="transmembrane region" description="Helical" evidence="7">
    <location>
        <begin position="269"/>
        <end position="287"/>
    </location>
</feature>
<organism evidence="9 10">
    <name type="scientific">Alkalicella caledoniensis</name>
    <dbReference type="NCBI Taxonomy" id="2731377"/>
    <lineage>
        <taxon>Bacteria</taxon>
        <taxon>Bacillati</taxon>
        <taxon>Bacillota</taxon>
        <taxon>Clostridia</taxon>
        <taxon>Eubacteriales</taxon>
        <taxon>Proteinivoracaceae</taxon>
        <taxon>Alkalicella</taxon>
    </lineage>
</organism>
<evidence type="ECO:0000256" key="3">
    <source>
        <dbReference type="ARBA" id="ARBA00022448"/>
    </source>
</evidence>
<evidence type="ECO:0000313" key="10">
    <source>
        <dbReference type="Proteomes" id="UP000516160"/>
    </source>
</evidence>
<evidence type="ECO:0000256" key="1">
    <source>
        <dbReference type="ARBA" id="ARBA00004651"/>
    </source>
</evidence>
<feature type="transmembrane region" description="Helical" evidence="7">
    <location>
        <begin position="136"/>
        <end position="156"/>
    </location>
</feature>
<dbReference type="InterPro" id="IPR020846">
    <property type="entry name" value="MFS_dom"/>
</dbReference>
<dbReference type="EMBL" id="CP058559">
    <property type="protein sequence ID" value="QNO13978.1"/>
    <property type="molecule type" value="Genomic_DNA"/>
</dbReference>
<dbReference type="InterPro" id="IPR024989">
    <property type="entry name" value="MFS_assoc_dom"/>
</dbReference>
<feature type="transmembrane region" description="Helical" evidence="7">
    <location>
        <begin position="293"/>
        <end position="315"/>
    </location>
</feature>
<feature type="transmembrane region" description="Helical" evidence="7">
    <location>
        <begin position="162"/>
        <end position="179"/>
    </location>
</feature>
<feature type="transmembrane region" description="Helical" evidence="7">
    <location>
        <begin position="12"/>
        <end position="32"/>
    </location>
</feature>
<comment type="similarity">
    <text evidence="2">Belongs to the major facilitator superfamily. MFSD6 family.</text>
</comment>
<feature type="transmembrane region" description="Helical" evidence="7">
    <location>
        <begin position="206"/>
        <end position="227"/>
    </location>
</feature>
<feature type="transmembrane region" description="Helical" evidence="7">
    <location>
        <begin position="239"/>
        <end position="257"/>
    </location>
</feature>
<dbReference type="KEGG" id="acae:HYG86_03920"/>
<dbReference type="Gene3D" id="1.20.1250.20">
    <property type="entry name" value="MFS general substrate transporter like domains"/>
    <property type="match status" value="2"/>
</dbReference>
<keyword evidence="3" id="KW-0813">Transport</keyword>
<dbReference type="InterPro" id="IPR036259">
    <property type="entry name" value="MFS_trans_sf"/>
</dbReference>
<protein>
    <submittedName>
        <fullName evidence="9">MFS transporter</fullName>
    </submittedName>
</protein>
<keyword evidence="10" id="KW-1185">Reference proteome</keyword>
<evidence type="ECO:0000256" key="7">
    <source>
        <dbReference type="SAM" id="Phobius"/>
    </source>
</evidence>
<comment type="subcellular location">
    <subcellularLocation>
        <location evidence="1">Cell membrane</location>
        <topology evidence="1">Multi-pass membrane protein</topology>
    </subcellularLocation>
</comment>
<feature type="transmembrane region" description="Helical" evidence="7">
    <location>
        <begin position="96"/>
        <end position="115"/>
    </location>
</feature>
<evidence type="ECO:0000256" key="6">
    <source>
        <dbReference type="ARBA" id="ARBA00023136"/>
    </source>
</evidence>
<reference evidence="9 10" key="1">
    <citation type="submission" date="2020-07" db="EMBL/GenBank/DDBJ databases">
        <title>Alkalicella. sp. LB2 genome.</title>
        <authorList>
            <person name="Postec A."/>
            <person name="Quemeneur M."/>
        </authorList>
    </citation>
    <scope>NUCLEOTIDE SEQUENCE [LARGE SCALE GENOMIC DNA]</scope>
    <source>
        <strain evidence="9 10">LB2</strain>
    </source>
</reference>